<dbReference type="EMBL" id="JACJFM010000001">
    <property type="protein sequence ID" value="MBB1485182.1"/>
    <property type="molecule type" value="Genomic_DNA"/>
</dbReference>
<name>A0A839IKW3_9GAMM</name>
<dbReference type="AlphaFoldDB" id="A0A839IKW3"/>
<dbReference type="Pfam" id="PF13671">
    <property type="entry name" value="AAA_33"/>
    <property type="match status" value="1"/>
</dbReference>
<evidence type="ECO:0000313" key="2">
    <source>
        <dbReference type="Proteomes" id="UP000565262"/>
    </source>
</evidence>
<evidence type="ECO:0000313" key="1">
    <source>
        <dbReference type="EMBL" id="MBB1485182.1"/>
    </source>
</evidence>
<dbReference type="InterPro" id="IPR052922">
    <property type="entry name" value="Cytidylate_Kinase-2"/>
</dbReference>
<dbReference type="Gene3D" id="3.40.50.300">
    <property type="entry name" value="P-loop containing nucleotide triphosphate hydrolases"/>
    <property type="match status" value="1"/>
</dbReference>
<dbReference type="Proteomes" id="UP000565262">
    <property type="component" value="Unassembled WGS sequence"/>
</dbReference>
<dbReference type="InterPro" id="IPR027417">
    <property type="entry name" value="P-loop_NTPase"/>
</dbReference>
<dbReference type="SUPFAM" id="SSF52540">
    <property type="entry name" value="P-loop containing nucleoside triphosphate hydrolases"/>
    <property type="match status" value="1"/>
</dbReference>
<reference evidence="1 2" key="1">
    <citation type="submission" date="2020-08" db="EMBL/GenBank/DDBJ databases">
        <title>Oceanospirillum sp. nov. isolated from marine sediment.</title>
        <authorList>
            <person name="Ji X."/>
        </authorList>
    </citation>
    <scope>NUCLEOTIDE SEQUENCE [LARGE SCALE GENOMIC DNA]</scope>
    <source>
        <strain evidence="1 2">D5</strain>
    </source>
</reference>
<comment type="caution">
    <text evidence="1">The sequence shown here is derived from an EMBL/GenBank/DDBJ whole genome shotgun (WGS) entry which is preliminary data.</text>
</comment>
<protein>
    <submittedName>
        <fullName evidence="1">AAA family ATPase</fullName>
    </submittedName>
</protein>
<organism evidence="1 2">
    <name type="scientific">Oceanospirillum sediminis</name>
    <dbReference type="NCBI Taxonomy" id="2760088"/>
    <lineage>
        <taxon>Bacteria</taxon>
        <taxon>Pseudomonadati</taxon>
        <taxon>Pseudomonadota</taxon>
        <taxon>Gammaproteobacteria</taxon>
        <taxon>Oceanospirillales</taxon>
        <taxon>Oceanospirillaceae</taxon>
        <taxon>Oceanospirillum</taxon>
    </lineage>
</organism>
<accession>A0A839IKW3</accession>
<keyword evidence="2" id="KW-1185">Reference proteome</keyword>
<gene>
    <name evidence="1" type="ORF">H4O21_00925</name>
</gene>
<dbReference type="PANTHER" id="PTHR37816:SF2">
    <property type="entry name" value="DNA TOPOLOGY MODULATION PROTEIN FLAR-RELATED PROTEIN"/>
    <property type="match status" value="1"/>
</dbReference>
<proteinExistence type="predicted"/>
<sequence>MKKILIFGNSGAGKSTLAKQLCQQHGYQHLDLDTLAWLPEMPPVRKALSDSMAEIEVFMGSTENWVIEGCYTDLLELVAEYADQIIFMDLPVKDCIANAENRPWEPHKYESKAVQDANLPMLKEWISQYESRDDLFSRRSHQALFDRFPGNKTSYSSNVIVD</sequence>
<dbReference type="RefSeq" id="WP_182806957.1">
    <property type="nucleotide sequence ID" value="NZ_JACJFM010000001.1"/>
</dbReference>
<dbReference type="PANTHER" id="PTHR37816">
    <property type="entry name" value="YALI0E33011P"/>
    <property type="match status" value="1"/>
</dbReference>